<keyword evidence="1" id="KW-1133">Transmembrane helix</keyword>
<organism evidence="2 3">
    <name type="scientific">Dendrothele bispora (strain CBS 962.96)</name>
    <dbReference type="NCBI Taxonomy" id="1314807"/>
    <lineage>
        <taxon>Eukaryota</taxon>
        <taxon>Fungi</taxon>
        <taxon>Dikarya</taxon>
        <taxon>Basidiomycota</taxon>
        <taxon>Agaricomycotina</taxon>
        <taxon>Agaricomycetes</taxon>
        <taxon>Agaricomycetidae</taxon>
        <taxon>Agaricales</taxon>
        <taxon>Agaricales incertae sedis</taxon>
        <taxon>Dendrothele</taxon>
    </lineage>
</organism>
<proteinExistence type="predicted"/>
<reference evidence="2 3" key="1">
    <citation type="journal article" date="2019" name="Nat. Ecol. Evol.">
        <title>Megaphylogeny resolves global patterns of mushroom evolution.</title>
        <authorList>
            <person name="Varga T."/>
            <person name="Krizsan K."/>
            <person name="Foldi C."/>
            <person name="Dima B."/>
            <person name="Sanchez-Garcia M."/>
            <person name="Sanchez-Ramirez S."/>
            <person name="Szollosi G.J."/>
            <person name="Szarkandi J.G."/>
            <person name="Papp V."/>
            <person name="Albert L."/>
            <person name="Andreopoulos W."/>
            <person name="Angelini C."/>
            <person name="Antonin V."/>
            <person name="Barry K.W."/>
            <person name="Bougher N.L."/>
            <person name="Buchanan P."/>
            <person name="Buyck B."/>
            <person name="Bense V."/>
            <person name="Catcheside P."/>
            <person name="Chovatia M."/>
            <person name="Cooper J."/>
            <person name="Damon W."/>
            <person name="Desjardin D."/>
            <person name="Finy P."/>
            <person name="Geml J."/>
            <person name="Haridas S."/>
            <person name="Hughes K."/>
            <person name="Justo A."/>
            <person name="Karasinski D."/>
            <person name="Kautmanova I."/>
            <person name="Kiss B."/>
            <person name="Kocsube S."/>
            <person name="Kotiranta H."/>
            <person name="LaButti K.M."/>
            <person name="Lechner B.E."/>
            <person name="Liimatainen K."/>
            <person name="Lipzen A."/>
            <person name="Lukacs Z."/>
            <person name="Mihaltcheva S."/>
            <person name="Morgado L.N."/>
            <person name="Niskanen T."/>
            <person name="Noordeloos M.E."/>
            <person name="Ohm R.A."/>
            <person name="Ortiz-Santana B."/>
            <person name="Ovrebo C."/>
            <person name="Racz N."/>
            <person name="Riley R."/>
            <person name="Savchenko A."/>
            <person name="Shiryaev A."/>
            <person name="Soop K."/>
            <person name="Spirin V."/>
            <person name="Szebenyi C."/>
            <person name="Tomsovsky M."/>
            <person name="Tulloss R.E."/>
            <person name="Uehling J."/>
            <person name="Grigoriev I.V."/>
            <person name="Vagvolgyi C."/>
            <person name="Papp T."/>
            <person name="Martin F.M."/>
            <person name="Miettinen O."/>
            <person name="Hibbett D.S."/>
            <person name="Nagy L.G."/>
        </authorList>
    </citation>
    <scope>NUCLEOTIDE SEQUENCE [LARGE SCALE GENOMIC DNA]</scope>
    <source>
        <strain evidence="2 3">CBS 962.96</strain>
    </source>
</reference>
<name>A0A4S8LPJ5_DENBC</name>
<evidence type="ECO:0000313" key="2">
    <source>
        <dbReference type="EMBL" id="THU90893.1"/>
    </source>
</evidence>
<feature type="transmembrane region" description="Helical" evidence="1">
    <location>
        <begin position="121"/>
        <end position="143"/>
    </location>
</feature>
<evidence type="ECO:0000313" key="3">
    <source>
        <dbReference type="Proteomes" id="UP000297245"/>
    </source>
</evidence>
<keyword evidence="1" id="KW-0812">Transmembrane</keyword>
<protein>
    <submittedName>
        <fullName evidence="2">Uncharacterized protein</fullName>
    </submittedName>
</protein>
<keyword evidence="3" id="KW-1185">Reference proteome</keyword>
<dbReference type="EMBL" id="ML179322">
    <property type="protein sequence ID" value="THU90893.1"/>
    <property type="molecule type" value="Genomic_DNA"/>
</dbReference>
<evidence type="ECO:0000256" key="1">
    <source>
        <dbReference type="SAM" id="Phobius"/>
    </source>
</evidence>
<sequence length="211" mass="23854">MLRKLTNTTRSCLHDVEGELLVSWATAQQINAQQKVDYSIDEGFKKYWIDLGTSTLFEGEFLWDCISRIHRDILEVWNFHDPKNLLLEEKFCAEMVKLVEPLLKSEPHTESLTTTSELISMAANISATFGQILGGFGIAAFVIKFLYAKYQKSSVIALCFGAYIVDLTLILHALFLGTLPQEPPRPVLGSYPRYCAKLQHLRCFENPSACS</sequence>
<keyword evidence="1" id="KW-0472">Membrane</keyword>
<dbReference type="OrthoDB" id="391988at2759"/>
<dbReference type="AlphaFoldDB" id="A0A4S8LPJ5"/>
<dbReference type="Proteomes" id="UP000297245">
    <property type="component" value="Unassembled WGS sequence"/>
</dbReference>
<gene>
    <name evidence="2" type="ORF">K435DRAFT_246795</name>
</gene>
<feature type="transmembrane region" description="Helical" evidence="1">
    <location>
        <begin position="155"/>
        <end position="175"/>
    </location>
</feature>
<accession>A0A4S8LPJ5</accession>